<feature type="region of interest" description="Disordered" evidence="1">
    <location>
        <begin position="581"/>
        <end position="633"/>
    </location>
</feature>
<feature type="region of interest" description="Disordered" evidence="1">
    <location>
        <begin position="393"/>
        <end position="415"/>
    </location>
</feature>
<accession>A0ABW1YGK0</accession>
<comment type="caution">
    <text evidence="2">The sequence shown here is derived from an EMBL/GenBank/DDBJ whole genome shotgun (WGS) entry which is preliminary data.</text>
</comment>
<proteinExistence type="predicted"/>
<gene>
    <name evidence="2" type="ORF">ACFP81_10335</name>
</gene>
<dbReference type="EMBL" id="JBHSWD010000001">
    <property type="protein sequence ID" value="MFC6592352.1"/>
    <property type="molecule type" value="Genomic_DNA"/>
</dbReference>
<protein>
    <recommendedName>
        <fullName evidence="4">LPS-assembly protein LptD</fullName>
    </recommendedName>
</protein>
<evidence type="ECO:0000313" key="2">
    <source>
        <dbReference type="EMBL" id="MFC6592352.1"/>
    </source>
</evidence>
<feature type="compositionally biased region" description="Pro residues" evidence="1">
    <location>
        <begin position="624"/>
        <end position="633"/>
    </location>
</feature>
<dbReference type="RefSeq" id="WP_380083376.1">
    <property type="nucleotide sequence ID" value="NZ_JBHSWD010000001.1"/>
</dbReference>
<keyword evidence="3" id="KW-1185">Reference proteome</keyword>
<sequence length="961" mass="104881">MRALGNWKRWGLGLVLGLTLGLGAAEARTVRITEAGALELRRVTVEGAEQELVILTAAAGGRVELRVDDDVVRAQRIEFNRTARTLTLIGEASYYTAKDGQTLGGTDLVVDLKTESLTGEDVLVSDSELLIQGQEIERVPGQLQAMGSYFTPCAKCGRTPNDYAFRAEHLIVYPGDRLVAYRAQFLVADQPVLYLPVLVIPLGERSRQPRLALSQDERDGFTAEADLPFSVGDHTLGTTLLRYYENRPAQFGVGVDMRSYAPLPFIDQADLYVLALPRPFKGSEPVEGRDLDLDFGVKGRLGLEYALRDLTYDLRLTQRDIGRSDTDPLRGVATLNLTAQAEYPLFTAALNVSERFGPEPTTGLGSVYRREVVLDPKPYQSGDFSADFRMSAGRYTGRSNPASPSASRQGPNITADRLEEQHDIAYRRDLWEGASFGVRNRFTGRYYSTGARTVDLNIDASLTQKFGPEDRNSVTARAEYFRYEGTSPFAFDALSGRRLSAPISVALSTVPVKDMTFGVTHRYDLYLEPQDQSATDFNLRVNRAPVNLNAAAKYDFYTGDWEDLTLSVTLGDSRALDRAAQARAQAQRERDAATSQETLARAAVSTEPAVPAGQSPLGSAAGRPPAPANPSAEPPLVWPWPHLSFSANGGFGVREGVRPFTFRTTVTADQRANNFSVFLTHDFATSRLRTIGLEANAVSTVDAVVNPVVFTANEQYDVPSERLSGAASATWRGEYAFSTRHSFLLKRPAGATSDGELSFSVGTKGSGRANNWQLTYGGPYDLSRQGWTAPNLTGALTLTEPGQRLSASATLNLPGLDQRRAELVRANLDGEWQPHDRFSVSGRASYSRVRRGTYPLDIPTDTLTFAPLRVAVGLGSAERPDAYLTGSLEQSFTWVDGVAQNPQPIAPVIGLTIDRCCWAARAEADVKNGRYRLSVGLPGAGFNPLLDYGKDGLDVPLLPKF</sequence>
<reference evidence="3" key="1">
    <citation type="journal article" date="2019" name="Int. J. Syst. Evol. Microbiol.">
        <title>The Global Catalogue of Microorganisms (GCM) 10K type strain sequencing project: providing services to taxonomists for standard genome sequencing and annotation.</title>
        <authorList>
            <consortium name="The Broad Institute Genomics Platform"/>
            <consortium name="The Broad Institute Genome Sequencing Center for Infectious Disease"/>
            <person name="Wu L."/>
            <person name="Ma J."/>
        </authorList>
    </citation>
    <scope>NUCLEOTIDE SEQUENCE [LARGE SCALE GENOMIC DNA]</scope>
    <source>
        <strain evidence="3">CGMCC 1.15772</strain>
    </source>
</reference>
<dbReference type="InterPro" id="IPR050218">
    <property type="entry name" value="LptD"/>
</dbReference>
<dbReference type="PANTHER" id="PTHR30189">
    <property type="entry name" value="LPS-ASSEMBLY PROTEIN"/>
    <property type="match status" value="1"/>
</dbReference>
<evidence type="ECO:0000313" key="3">
    <source>
        <dbReference type="Proteomes" id="UP001596297"/>
    </source>
</evidence>
<name>A0ABW1YGK0_9DEIO</name>
<dbReference type="Proteomes" id="UP001596297">
    <property type="component" value="Unassembled WGS sequence"/>
</dbReference>
<feature type="compositionally biased region" description="Polar residues" evidence="1">
    <location>
        <begin position="397"/>
        <end position="412"/>
    </location>
</feature>
<evidence type="ECO:0000256" key="1">
    <source>
        <dbReference type="SAM" id="MobiDB-lite"/>
    </source>
</evidence>
<organism evidence="2 3">
    <name type="scientific">Deinococcus lacus</name>
    <dbReference type="NCBI Taxonomy" id="392561"/>
    <lineage>
        <taxon>Bacteria</taxon>
        <taxon>Thermotogati</taxon>
        <taxon>Deinococcota</taxon>
        <taxon>Deinococci</taxon>
        <taxon>Deinococcales</taxon>
        <taxon>Deinococcaceae</taxon>
        <taxon>Deinococcus</taxon>
    </lineage>
</organism>
<dbReference type="PANTHER" id="PTHR30189:SF1">
    <property type="entry name" value="LPS-ASSEMBLY PROTEIN LPTD"/>
    <property type="match status" value="1"/>
</dbReference>
<evidence type="ECO:0008006" key="4">
    <source>
        <dbReference type="Google" id="ProtNLM"/>
    </source>
</evidence>